<evidence type="ECO:0000313" key="2">
    <source>
        <dbReference type="EMBL" id="CAF1656970.1"/>
    </source>
</evidence>
<evidence type="ECO:0000313" key="4">
    <source>
        <dbReference type="Proteomes" id="UP000682733"/>
    </source>
</evidence>
<name>A0A8S2XRT4_9BILA</name>
<dbReference type="Proteomes" id="UP000682733">
    <property type="component" value="Unassembled WGS sequence"/>
</dbReference>
<keyword evidence="1" id="KW-0175">Coiled coil</keyword>
<protein>
    <submittedName>
        <fullName evidence="3">Uncharacterized protein</fullName>
    </submittedName>
</protein>
<reference evidence="3" key="1">
    <citation type="submission" date="2021-02" db="EMBL/GenBank/DDBJ databases">
        <authorList>
            <person name="Nowell W R."/>
        </authorList>
    </citation>
    <scope>NUCLEOTIDE SEQUENCE</scope>
</reference>
<comment type="caution">
    <text evidence="3">The sequence shown here is derived from an EMBL/GenBank/DDBJ whole genome shotgun (WGS) entry which is preliminary data.</text>
</comment>
<organism evidence="3 4">
    <name type="scientific">Didymodactylos carnosus</name>
    <dbReference type="NCBI Taxonomy" id="1234261"/>
    <lineage>
        <taxon>Eukaryota</taxon>
        <taxon>Metazoa</taxon>
        <taxon>Spiralia</taxon>
        <taxon>Gnathifera</taxon>
        <taxon>Rotifera</taxon>
        <taxon>Eurotatoria</taxon>
        <taxon>Bdelloidea</taxon>
        <taxon>Philodinida</taxon>
        <taxon>Philodinidae</taxon>
        <taxon>Didymodactylos</taxon>
    </lineage>
</organism>
<dbReference type="EMBL" id="CAJOBA010098128">
    <property type="protein sequence ID" value="CAF4510623.1"/>
    <property type="molecule type" value="Genomic_DNA"/>
</dbReference>
<evidence type="ECO:0000313" key="3">
    <source>
        <dbReference type="EMBL" id="CAF4510623.1"/>
    </source>
</evidence>
<proteinExistence type="predicted"/>
<dbReference type="AlphaFoldDB" id="A0A8S2XRT4"/>
<feature type="coiled-coil region" evidence="1">
    <location>
        <begin position="30"/>
        <end position="60"/>
    </location>
</feature>
<sequence length="96" mass="11435">KFRDDCRVALQLAETIQTQLLLFSDTYGDKELLETKKKKLNDLKNKYRDLTVHSNQLEQTYHQIQTIVDNHEHSTLQNQWKIIQEKTHQLNSSILK</sequence>
<accession>A0A8S2XRT4</accession>
<feature type="non-terminal residue" evidence="3">
    <location>
        <position position="1"/>
    </location>
</feature>
<dbReference type="Proteomes" id="UP000677228">
    <property type="component" value="Unassembled WGS sequence"/>
</dbReference>
<evidence type="ECO:0000256" key="1">
    <source>
        <dbReference type="SAM" id="Coils"/>
    </source>
</evidence>
<gene>
    <name evidence="2" type="ORF">OVA965_LOCUS45116</name>
    <name evidence="3" type="ORF">TMI583_LOCUS48338</name>
</gene>
<dbReference type="EMBL" id="CAJNOK010068466">
    <property type="protein sequence ID" value="CAF1656970.1"/>
    <property type="molecule type" value="Genomic_DNA"/>
</dbReference>
<feature type="non-terminal residue" evidence="3">
    <location>
        <position position="96"/>
    </location>
</feature>